<protein>
    <submittedName>
        <fullName evidence="3">Uncharacterized protein</fullName>
    </submittedName>
</protein>
<reference evidence="4" key="1">
    <citation type="journal article" date="2011" name="Nat. Commun.">
        <title>Effector diversification within compartments of the Leptosphaeria maculans genome affected by Repeat-Induced Point mutations.</title>
        <authorList>
            <person name="Rouxel T."/>
            <person name="Grandaubert J."/>
            <person name="Hane J.K."/>
            <person name="Hoede C."/>
            <person name="van de Wouw A.P."/>
            <person name="Couloux A."/>
            <person name="Dominguez V."/>
            <person name="Anthouard V."/>
            <person name="Bally P."/>
            <person name="Bourras S."/>
            <person name="Cozijnsen A.J."/>
            <person name="Ciuffetti L.M."/>
            <person name="Degrave A."/>
            <person name="Dilmaghani A."/>
            <person name="Duret L."/>
            <person name="Fudal I."/>
            <person name="Goodwin S.B."/>
            <person name="Gout L."/>
            <person name="Glaser N."/>
            <person name="Linglin J."/>
            <person name="Kema G.H.J."/>
            <person name="Lapalu N."/>
            <person name="Lawrence C.B."/>
            <person name="May K."/>
            <person name="Meyer M."/>
            <person name="Ollivier B."/>
            <person name="Poulain J."/>
            <person name="Schoch C.L."/>
            <person name="Simon A."/>
            <person name="Spatafora J.W."/>
            <person name="Stachowiak A."/>
            <person name="Turgeon B.G."/>
            <person name="Tyler B.M."/>
            <person name="Vincent D."/>
            <person name="Weissenbach J."/>
            <person name="Amselem J."/>
            <person name="Quesneville H."/>
            <person name="Oliver R.P."/>
            <person name="Wincker P."/>
            <person name="Balesdent M.-H."/>
            <person name="Howlett B.J."/>
        </authorList>
    </citation>
    <scope>NUCLEOTIDE SEQUENCE [LARGE SCALE GENOMIC DNA]</scope>
    <source>
        <strain evidence="4">JN3 / isolate v23.1.3 / race Av1-4-5-6-7-8</strain>
    </source>
</reference>
<dbReference type="VEuPathDB" id="FungiDB:LEMA_P098790.1"/>
<dbReference type="Pfam" id="PF11915">
    <property type="entry name" value="DUF3433"/>
    <property type="match status" value="2"/>
</dbReference>
<dbReference type="Proteomes" id="UP000002668">
    <property type="component" value="Genome"/>
</dbReference>
<evidence type="ECO:0000256" key="2">
    <source>
        <dbReference type="SAM" id="Phobius"/>
    </source>
</evidence>
<accession>E5A4C5</accession>
<dbReference type="InParanoid" id="E5A4C5"/>
<dbReference type="OMA" id="TIKWIVG"/>
<feature type="transmembrane region" description="Helical" evidence="2">
    <location>
        <begin position="1409"/>
        <end position="1436"/>
    </location>
</feature>
<keyword evidence="2" id="KW-1133">Transmembrane helix</keyword>
<feature type="transmembrane region" description="Helical" evidence="2">
    <location>
        <begin position="854"/>
        <end position="876"/>
    </location>
</feature>
<feature type="transmembrane region" description="Helical" evidence="2">
    <location>
        <begin position="151"/>
        <end position="174"/>
    </location>
</feature>
<dbReference type="InterPro" id="IPR021840">
    <property type="entry name" value="DUF3433"/>
</dbReference>
<feature type="transmembrane region" description="Helical" evidence="2">
    <location>
        <begin position="814"/>
        <end position="834"/>
    </location>
</feature>
<keyword evidence="2" id="KW-0812">Transmembrane</keyword>
<feature type="transmembrane region" description="Helical" evidence="2">
    <location>
        <begin position="925"/>
        <end position="948"/>
    </location>
</feature>
<dbReference type="EMBL" id="FP929133">
    <property type="protein sequence ID" value="CBX98470.1"/>
    <property type="molecule type" value="Genomic_DNA"/>
</dbReference>
<keyword evidence="2" id="KW-0472">Membrane</keyword>
<evidence type="ECO:0000313" key="4">
    <source>
        <dbReference type="Proteomes" id="UP000002668"/>
    </source>
</evidence>
<organism evidence="4">
    <name type="scientific">Leptosphaeria maculans (strain JN3 / isolate v23.1.3 / race Av1-4-5-6-7-8)</name>
    <name type="common">Blackleg fungus</name>
    <name type="synonym">Phoma lingam</name>
    <dbReference type="NCBI Taxonomy" id="985895"/>
    <lineage>
        <taxon>Eukaryota</taxon>
        <taxon>Fungi</taxon>
        <taxon>Dikarya</taxon>
        <taxon>Ascomycota</taxon>
        <taxon>Pezizomycotina</taxon>
        <taxon>Dothideomycetes</taxon>
        <taxon>Pleosporomycetidae</taxon>
        <taxon>Pleosporales</taxon>
        <taxon>Pleosporineae</taxon>
        <taxon>Leptosphaeriaceae</taxon>
        <taxon>Plenodomus</taxon>
        <taxon>Plenodomus lingam/Leptosphaeria maculans species complex</taxon>
    </lineage>
</organism>
<dbReference type="PANTHER" id="PTHR37544">
    <property type="entry name" value="SPRAY-RELATED"/>
    <property type="match status" value="1"/>
</dbReference>
<dbReference type="PANTHER" id="PTHR37544:SF3">
    <property type="entry name" value="SPRAY"/>
    <property type="match status" value="1"/>
</dbReference>
<sequence>MNARRRTKFVGFGPQSICHQASNMGGWHQRKALPSFFFWREKLSFVSGLSHVAFEDESARIWSGLVPAPDDGPLDPAISGTFTATLDVHESQGLLGDATRTDHAPVFSSPLASTTAVPVTSQDPVISYSHEADNYSDRPATWIPYTLRRPFLLALAAVALSLSTVLAVLCWYSSRNHGLGKDDGSSGLLMGWRYTPTLIAVLFTQALVLLFDDVQRTEPFAQLSRVRSNEASDDEKEQALQLVSKVWWKTFFLGLSKKKNGGRINTLLSMSALTTGLGVLLFSTLSSSLLVSEQVIIVNPVDLRRYALDSDGSLALDARRETYFHTTSGFNYNASTTMWVTDDFVIFPFQVPGLESDNETMSEGLWEAETTVYQSEGSCMTMSVESLGTVNLTYTYEWDNRTFTKYSAKPDNVSYSINDTSTGSTPGLALVAENGCRIQIVELPRSPRTILQGGPLWTNLSASHVTWEEFSQEQGGIPWVSYDGWSPMRESPLVEFSEACYGQELLFVSEPWRTTNFDPVKGYEYWGPDFEARAELCNVTHYEATMLVSAAVNANSMQATFDQEEFKVRRKPLREGVLNLENAANLAFSGTRPEYKSLSSVYNHYQISSGLIEALAVPSQSNNTIMIHDDSLVAKATRLRGRFFGELVYSSLTTRENPNMENITGQSTRTEQRVVVIVGIGAALAAMFFCVACYLIFMIWKASPKSRALSLRTDPTTAAGMVDYIHHEGSHIVDAFAVTETRRLNAHDDAKAASGWQIWSKRPWNKTSTKGGTITTTTEVHVDASSTGSTESLQGAPHETSQDWRPTMLLSRTLVGFLIILIAITTALIVLHKVSVKGGLYRSSFVYHMSVGKLNAQISPISVTSTLLAVALALCWDSIDRSLRILQPYLSMSKGPTDVREGACLSYQSSYWLWASSRAAFNKHWLLSLVTLGTTLFQILIVAMAAVFERQPSTYTQTVMIDRPLTPRRQPLVYQHQAGTADDEYLWPLMKTTTGDWLYTALDDLTLGTTSPPWTRDEWSFTPINLDKLPALRFHQTTGRKQDDSPGTELLSSPSNVTITTTAIRAELKCQSIVLANKTLLSKDETETLKNEIQKLTKEPPQGVNMDGYVLPRAILNRTNYHTTLANTPLRVACCANNTGQDRDSAVAYWSHQQPDLWWEEIDFSLPSWTGFGPPKWPGNLMLKWIVGQAETTEFNIYTNGVPSNYTVMYFPTMPETQIMSCEPSIESAEATVTVARSSGQVLDYEILQEPQRILDPWDAAYQYSGLGEDQDAYDVQSNYTVSLSYGVYFLTQLIQAASLNLNNNDPLKFENFQDERYNIRDRQLGLNMDFMSYSNYVQVNRDNRALLDSDTMFNVSRRTFQTFFQHYASRTRWIDGNLIAYDQVEPNGDFQMPVVMSQRIEVLALSEIATWLCVAILVVIIAVLFVLIISLKFLYPHTLLRRNVRCLADAISMVYESEHFVEQVVRQGPEQLAKSGLKTKLAWFRNRNGKVTWGIEVVDDGVEWIGKSETVVVLSEKPSPAKTTPGGSDGAGFMERSDGIRRVV</sequence>
<name>E5A4C5_LEPMJ</name>
<evidence type="ECO:0000313" key="3">
    <source>
        <dbReference type="EMBL" id="CBX98470.1"/>
    </source>
</evidence>
<keyword evidence="4" id="KW-1185">Reference proteome</keyword>
<gene>
    <name evidence="3" type="ORF">LEMA_P098790.1</name>
</gene>
<evidence type="ECO:0000256" key="1">
    <source>
        <dbReference type="SAM" id="MobiDB-lite"/>
    </source>
</evidence>
<feature type="region of interest" description="Disordered" evidence="1">
    <location>
        <begin position="1517"/>
        <end position="1545"/>
    </location>
</feature>
<proteinExistence type="predicted"/>
<feature type="transmembrane region" description="Helical" evidence="2">
    <location>
        <begin position="674"/>
        <end position="697"/>
    </location>
</feature>
<feature type="transmembrane region" description="Helical" evidence="2">
    <location>
        <begin position="194"/>
        <end position="211"/>
    </location>
</feature>
<dbReference type="eggNOG" id="ENOG502SHDK">
    <property type="taxonomic scope" value="Eukaryota"/>
</dbReference>
<feature type="compositionally biased region" description="Basic and acidic residues" evidence="1">
    <location>
        <begin position="1536"/>
        <end position="1545"/>
    </location>
</feature>
<feature type="transmembrane region" description="Helical" evidence="2">
    <location>
        <begin position="267"/>
        <end position="291"/>
    </location>
</feature>
<dbReference type="OrthoDB" id="3248909at2759"/>
<dbReference type="HOGENOM" id="CLU_003476_0_0_1"/>